<name>A0A6G4QXG8_9CAUL</name>
<accession>A0A6G4QXG8</accession>
<organism evidence="1">
    <name type="scientific">Caulobacter sp. 602-2</name>
    <dbReference type="NCBI Taxonomy" id="2710887"/>
    <lineage>
        <taxon>Bacteria</taxon>
        <taxon>Pseudomonadati</taxon>
        <taxon>Pseudomonadota</taxon>
        <taxon>Alphaproteobacteria</taxon>
        <taxon>Caulobacterales</taxon>
        <taxon>Caulobacteraceae</taxon>
        <taxon>Caulobacter</taxon>
    </lineage>
</organism>
<protein>
    <recommendedName>
        <fullName evidence="2">DUF1444 family protein</fullName>
    </recommendedName>
</protein>
<sequence length="282" mass="30911">MIAGLTAMILGTSALGMSARAQQAPMIMPMSEFQLEMRAALLKADPKLKVDLVGEDTLKVNATDDPEDALSLFLDNAYDRYRNKPDQLQAIIGQLTRLLVQKTDRLPLEASRLVVLIRPEDYVRSGGGVSVEQRPLVGDFLEVLAVDEGESFRLATQDELAKAGVPAADAWASARRNTGEKIGPFTVNTLEPGVWFVTDSASLALNLVSMPERWAAQGIEVKDEAAVVFLQRNVLLIADTSDPARLSRFLRFVQGSAGEPEVISTDVFLYRHGNWSVLERSK</sequence>
<proteinExistence type="predicted"/>
<dbReference type="EMBL" id="JAAKGT010000005">
    <property type="protein sequence ID" value="NGM50346.1"/>
    <property type="molecule type" value="Genomic_DNA"/>
</dbReference>
<dbReference type="AlphaFoldDB" id="A0A6G4QXG8"/>
<reference evidence="1" key="1">
    <citation type="submission" date="2020-02" db="EMBL/GenBank/DDBJ databases">
        <authorList>
            <person name="Gao J."/>
            <person name="Sun J."/>
        </authorList>
    </citation>
    <scope>NUCLEOTIDE SEQUENCE</scope>
    <source>
        <strain evidence="1">602-2</strain>
    </source>
</reference>
<comment type="caution">
    <text evidence="1">The sequence shown here is derived from an EMBL/GenBank/DDBJ whole genome shotgun (WGS) entry which is preliminary data.</text>
</comment>
<evidence type="ECO:0000313" key="1">
    <source>
        <dbReference type="EMBL" id="NGM50346.1"/>
    </source>
</evidence>
<dbReference type="RefSeq" id="WP_165258983.1">
    <property type="nucleotide sequence ID" value="NZ_JAAKGT010000005.1"/>
</dbReference>
<evidence type="ECO:0008006" key="2">
    <source>
        <dbReference type="Google" id="ProtNLM"/>
    </source>
</evidence>
<gene>
    <name evidence="1" type="ORF">G5B46_12070</name>
</gene>